<evidence type="ECO:0000313" key="1">
    <source>
        <dbReference type="EMBL" id="PDZ94000.1"/>
    </source>
</evidence>
<dbReference type="SUPFAM" id="SSF52540">
    <property type="entry name" value="P-loop containing nucleoside triphosphate hydrolases"/>
    <property type="match status" value="1"/>
</dbReference>
<dbReference type="RefSeq" id="WP_098007394.1">
    <property type="nucleotide sequence ID" value="NZ_NVMX01000294.1"/>
</dbReference>
<accession>A0A9X6SRS5</accession>
<gene>
    <name evidence="1" type="ORF">CON36_36215</name>
</gene>
<dbReference type="InterPro" id="IPR027417">
    <property type="entry name" value="P-loop_NTPase"/>
</dbReference>
<protein>
    <submittedName>
        <fullName evidence="1">Uncharacterized protein</fullName>
    </submittedName>
</protein>
<dbReference type="Proteomes" id="UP000219922">
    <property type="component" value="Unassembled WGS sequence"/>
</dbReference>
<evidence type="ECO:0000313" key="2">
    <source>
        <dbReference type="Proteomes" id="UP000219922"/>
    </source>
</evidence>
<proteinExistence type="predicted"/>
<sequence>MLLNNFQKTVVEMATSKAKVGILKDKLHQAVLRNDFEAVKEIKEQLVGFVEVNLDGYGERGSGKTSGTIEAATMAGLAALYINPAQWVDNADAVGMPKVIEVNGKKVTKNMVRDFFPQLKLDENGERMIREDGGYVIDFEAVKEYIANYEDLMVIYKGDVNQCPGLVVIWDEFNRIVAQDVQQLMYSVMLNHKIGDYAFPKGSFFVALTNPNTGDYNVSSIMEEEAMKDRFCHVQVENSINIFNGYMIKNKFHWSIKALANANPETVQPVGEDYDLNIKPSNRSMEMMSSLLNFTNIETALENGDFLEVVAGLLGTIYAARLSEIMEKGAEKVPTGEEIITKYDEFREMVQAAKNENRQDYLNQAKENFLSIMTEPETIEKYEMRATKKSDGTVIIPDSLDNVFKFFQDVPAEFRVAMVKQFVEIPKVHPVIALHQELYNLVKEDIKRSNQKGKAKSEASVQLSK</sequence>
<reference evidence="1 2" key="1">
    <citation type="submission" date="2017-09" db="EMBL/GenBank/DDBJ databases">
        <title>Large-scale bioinformatics analysis of Bacillus genomes uncovers conserved roles of natural products in bacterial physiology.</title>
        <authorList>
            <consortium name="Agbiome Team Llc"/>
            <person name="Bleich R.M."/>
            <person name="Grubbs K.J."/>
            <person name="Santa Maria K.C."/>
            <person name="Allen S.E."/>
            <person name="Farag S."/>
            <person name="Shank E.A."/>
            <person name="Bowers A."/>
        </authorList>
    </citation>
    <scope>NUCLEOTIDE SEQUENCE [LARGE SCALE GENOMIC DNA]</scope>
    <source>
        <strain evidence="1 2">AFS092789</strain>
    </source>
</reference>
<name>A0A9X6SRS5_BACCE</name>
<dbReference type="Gene3D" id="3.40.50.300">
    <property type="entry name" value="P-loop containing nucleotide triphosphate hydrolases"/>
    <property type="match status" value="1"/>
</dbReference>
<comment type="caution">
    <text evidence="1">The sequence shown here is derived from an EMBL/GenBank/DDBJ whole genome shotgun (WGS) entry which is preliminary data.</text>
</comment>
<dbReference type="AlphaFoldDB" id="A0A9X6SRS5"/>
<dbReference type="EMBL" id="NVMX01000294">
    <property type="protein sequence ID" value="PDZ94000.1"/>
    <property type="molecule type" value="Genomic_DNA"/>
</dbReference>
<organism evidence="1 2">
    <name type="scientific">Bacillus cereus</name>
    <dbReference type="NCBI Taxonomy" id="1396"/>
    <lineage>
        <taxon>Bacteria</taxon>
        <taxon>Bacillati</taxon>
        <taxon>Bacillota</taxon>
        <taxon>Bacilli</taxon>
        <taxon>Bacillales</taxon>
        <taxon>Bacillaceae</taxon>
        <taxon>Bacillus</taxon>
        <taxon>Bacillus cereus group</taxon>
    </lineage>
</organism>